<dbReference type="PROSITE" id="PS51233">
    <property type="entry name" value="VWFD"/>
    <property type="match status" value="1"/>
</dbReference>
<dbReference type="AlphaFoldDB" id="A0A814NYR7"/>
<evidence type="ECO:0000259" key="3">
    <source>
        <dbReference type="PROSITE" id="PS50228"/>
    </source>
</evidence>
<dbReference type="GO" id="GO:0030246">
    <property type="term" value="F:carbohydrate binding"/>
    <property type="evidence" value="ECO:0007669"/>
    <property type="project" value="InterPro"/>
</dbReference>
<dbReference type="PANTHER" id="PTHR46160:SF8">
    <property type="entry name" value="VWFD DOMAIN-CONTAINING PROTEIN"/>
    <property type="match status" value="1"/>
</dbReference>
<dbReference type="InterPro" id="IPR001846">
    <property type="entry name" value="VWF_type-D"/>
</dbReference>
<feature type="domain" description="VWFD" evidence="4">
    <location>
        <begin position="238"/>
        <end position="431"/>
    </location>
</feature>
<feature type="non-terminal residue" evidence="5">
    <location>
        <position position="1"/>
    </location>
</feature>
<evidence type="ECO:0000259" key="4">
    <source>
        <dbReference type="PROSITE" id="PS51233"/>
    </source>
</evidence>
<evidence type="ECO:0000313" key="5">
    <source>
        <dbReference type="EMBL" id="CAF1099963.1"/>
    </source>
</evidence>
<dbReference type="PROSITE" id="PS50228">
    <property type="entry name" value="SUEL_LECTIN"/>
    <property type="match status" value="1"/>
</dbReference>
<dbReference type="CDD" id="cd22823">
    <property type="entry name" value="Gal_Rha_Lectin"/>
    <property type="match status" value="1"/>
</dbReference>
<keyword evidence="1" id="KW-0245">EGF-like domain</keyword>
<dbReference type="SMART" id="SM00216">
    <property type="entry name" value="VWD"/>
    <property type="match status" value="1"/>
</dbReference>
<dbReference type="Gene3D" id="2.60.120.740">
    <property type="match status" value="1"/>
</dbReference>
<reference evidence="5" key="1">
    <citation type="submission" date="2021-02" db="EMBL/GenBank/DDBJ databases">
        <authorList>
            <person name="Nowell W R."/>
        </authorList>
    </citation>
    <scope>NUCLEOTIDE SEQUENCE</scope>
    <source>
        <strain evidence="5">Ploen Becks lab</strain>
    </source>
</reference>
<gene>
    <name evidence="5" type="ORF">OXX778_LOCUS21097</name>
</gene>
<evidence type="ECO:0000313" key="6">
    <source>
        <dbReference type="Proteomes" id="UP000663879"/>
    </source>
</evidence>
<keyword evidence="6" id="KW-1185">Reference proteome</keyword>
<comment type="caution">
    <text evidence="1">Lacks conserved residue(s) required for the propagation of feature annotation.</text>
</comment>
<dbReference type="InterPro" id="IPR000922">
    <property type="entry name" value="Lectin_gal-bd_dom"/>
</dbReference>
<accession>A0A814NYR7</accession>
<comment type="caution">
    <text evidence="5">The sequence shown here is derived from an EMBL/GenBank/DDBJ whole genome shotgun (WGS) entry which is preliminary data.</text>
</comment>
<protein>
    <submittedName>
        <fullName evidence="5">Uncharacterized protein</fullName>
    </submittedName>
</protein>
<proteinExistence type="predicted"/>
<dbReference type="EMBL" id="CAJNOC010007493">
    <property type="protein sequence ID" value="CAF1099963.1"/>
    <property type="molecule type" value="Genomic_DNA"/>
</dbReference>
<dbReference type="PROSITE" id="PS50026">
    <property type="entry name" value="EGF_3"/>
    <property type="match status" value="1"/>
</dbReference>
<evidence type="ECO:0000256" key="1">
    <source>
        <dbReference type="PROSITE-ProRule" id="PRU00076"/>
    </source>
</evidence>
<dbReference type="Pfam" id="PF02140">
    <property type="entry name" value="SUEL_Lectin"/>
    <property type="match status" value="1"/>
</dbReference>
<organism evidence="5 6">
    <name type="scientific">Brachionus calyciflorus</name>
    <dbReference type="NCBI Taxonomy" id="104777"/>
    <lineage>
        <taxon>Eukaryota</taxon>
        <taxon>Metazoa</taxon>
        <taxon>Spiralia</taxon>
        <taxon>Gnathifera</taxon>
        <taxon>Rotifera</taxon>
        <taxon>Eurotatoria</taxon>
        <taxon>Monogononta</taxon>
        <taxon>Pseudotrocha</taxon>
        <taxon>Ploima</taxon>
        <taxon>Brachionidae</taxon>
        <taxon>Brachionus</taxon>
    </lineage>
</organism>
<dbReference type="InterPro" id="IPR043159">
    <property type="entry name" value="Lectin_gal-bd_sf"/>
</dbReference>
<dbReference type="OrthoDB" id="6262482at2759"/>
<dbReference type="InterPro" id="IPR052749">
    <property type="entry name" value="Alpha-tectorin"/>
</dbReference>
<dbReference type="PANTHER" id="PTHR46160">
    <property type="entry name" value="ALPHA-TECTORIN-RELATED"/>
    <property type="match status" value="1"/>
</dbReference>
<feature type="domain" description="EGF-like" evidence="2">
    <location>
        <begin position="196"/>
        <end position="229"/>
    </location>
</feature>
<dbReference type="Proteomes" id="UP000663879">
    <property type="component" value="Unassembled WGS sequence"/>
</dbReference>
<evidence type="ECO:0000259" key="2">
    <source>
        <dbReference type="PROSITE" id="PS50026"/>
    </source>
</evidence>
<dbReference type="InterPro" id="IPR000742">
    <property type="entry name" value="EGF"/>
</dbReference>
<sequence>KTTSPCEYQVLNMTCIRPASRLFIDNITMHTNRCKRTNRDKNPCKYMMTDILISTIKNSCINKQKCVVPLTNDLFLEKCNLSKGISVLAYCLEDKFTDIITMNTCNDNLLTINCDSDKVLSVVNAKYGRWESSSICTSLTESNSFCYGVDSTRALQAECNNKRRCQFQVNSTLGEVCPGISKYLEVKYRCISRPKMTNPCNDNPCGFGAVCKNSNGLPVCSCPVGSKGDPKVRCCKSINCYCWGDPHCVTFDKSKFDFMGRCKYELVSTNCFNQTLPSGIIPFSVYQKHELRNGKTNVAYIQYVDINVFNHRYRLLKKENDTHRYTIDGILSPNDYEDKQNGVKIYLSAGSLVLSTQFGLTITWNGDHRSDVYLCDTYANYVCGLCGNADGMSSNDFMDRSSSLIDSNNVYYNSSIFKWASKWRVPDDSNTIDLDKTRCNPLNEPGLEPAPVKCVNSSLYRNNDWCGMIK</sequence>
<dbReference type="Pfam" id="PF00094">
    <property type="entry name" value="VWD"/>
    <property type="match status" value="1"/>
</dbReference>
<name>A0A814NYR7_9BILA</name>
<feature type="domain" description="SUEL-type lectin" evidence="3">
    <location>
        <begin position="104"/>
        <end position="191"/>
    </location>
</feature>
<feature type="non-terminal residue" evidence="5">
    <location>
        <position position="470"/>
    </location>
</feature>